<evidence type="ECO:0000313" key="1">
    <source>
        <dbReference type="EMBL" id="KDP28934.1"/>
    </source>
</evidence>
<protein>
    <submittedName>
        <fullName evidence="1">Uncharacterized protein</fullName>
    </submittedName>
</protein>
<gene>
    <name evidence="1" type="ORF">JCGZ_19364</name>
</gene>
<proteinExistence type="predicted"/>
<reference evidence="1 2" key="1">
    <citation type="journal article" date="2014" name="PLoS ONE">
        <title>Global Analysis of Gene Expression Profiles in Physic Nut (Jatropha curcas L.) Seedlings Exposed to Salt Stress.</title>
        <authorList>
            <person name="Zhang L."/>
            <person name="Zhang C."/>
            <person name="Wu P."/>
            <person name="Chen Y."/>
            <person name="Li M."/>
            <person name="Jiang H."/>
            <person name="Wu G."/>
        </authorList>
    </citation>
    <scope>NUCLEOTIDE SEQUENCE [LARGE SCALE GENOMIC DNA]</scope>
    <source>
        <strain evidence="2">cv. GZQX0401</strain>
        <tissue evidence="1">Young leaves</tissue>
    </source>
</reference>
<dbReference type="Proteomes" id="UP000027138">
    <property type="component" value="Unassembled WGS sequence"/>
</dbReference>
<dbReference type="AlphaFoldDB" id="A0A067KAT3"/>
<sequence length="67" mass="7297">MNDSARAVLCNTLKGVFMAQSCALARAGRARLCLSKIDCITGVLGKHALRFFWARACQIARASRARV</sequence>
<organism evidence="1 2">
    <name type="scientific">Jatropha curcas</name>
    <name type="common">Barbados nut</name>
    <dbReference type="NCBI Taxonomy" id="180498"/>
    <lineage>
        <taxon>Eukaryota</taxon>
        <taxon>Viridiplantae</taxon>
        <taxon>Streptophyta</taxon>
        <taxon>Embryophyta</taxon>
        <taxon>Tracheophyta</taxon>
        <taxon>Spermatophyta</taxon>
        <taxon>Magnoliopsida</taxon>
        <taxon>eudicotyledons</taxon>
        <taxon>Gunneridae</taxon>
        <taxon>Pentapetalae</taxon>
        <taxon>rosids</taxon>
        <taxon>fabids</taxon>
        <taxon>Malpighiales</taxon>
        <taxon>Euphorbiaceae</taxon>
        <taxon>Crotonoideae</taxon>
        <taxon>Jatropheae</taxon>
        <taxon>Jatropha</taxon>
    </lineage>
</organism>
<name>A0A067KAT3_JATCU</name>
<keyword evidence="2" id="KW-1185">Reference proteome</keyword>
<dbReference type="EMBL" id="KK914780">
    <property type="protein sequence ID" value="KDP28934.1"/>
    <property type="molecule type" value="Genomic_DNA"/>
</dbReference>
<accession>A0A067KAT3</accession>
<evidence type="ECO:0000313" key="2">
    <source>
        <dbReference type="Proteomes" id="UP000027138"/>
    </source>
</evidence>